<keyword evidence="1" id="KW-0175">Coiled coil</keyword>
<dbReference type="RefSeq" id="WP_191944954.1">
    <property type="nucleotide sequence ID" value="NZ_JACYNP010000007.1"/>
</dbReference>
<accession>A0ABR9AA66</accession>
<dbReference type="Gene3D" id="1.10.4190.10">
    <property type="entry name" value="Urease accessory protein UreF"/>
    <property type="match status" value="1"/>
</dbReference>
<name>A0ABR9AA66_9PSED</name>
<reference evidence="2 3" key="1">
    <citation type="journal article" date="2020" name="FEMS Microbiol. Ecol.">
        <title>Temporal dynamics of bacterial communities during seed development and maturation.</title>
        <authorList>
            <person name="Chesneau G."/>
            <person name="Torres-Cortes G."/>
            <person name="Briand M."/>
            <person name="Darrasse A."/>
            <person name="Preveaux A."/>
            <person name="Marais C."/>
            <person name="Jacques M.A."/>
            <person name="Shade A."/>
            <person name="Barret M."/>
        </authorList>
    </citation>
    <scope>NUCLEOTIDE SEQUENCE [LARGE SCALE GENOMIC DNA]</scope>
    <source>
        <strain evidence="2 3">CFBP13723</strain>
    </source>
</reference>
<evidence type="ECO:0000313" key="2">
    <source>
        <dbReference type="EMBL" id="MBD8122896.1"/>
    </source>
</evidence>
<evidence type="ECO:0000313" key="3">
    <source>
        <dbReference type="Proteomes" id="UP000625247"/>
    </source>
</evidence>
<dbReference type="InterPro" id="IPR038277">
    <property type="entry name" value="UreF_sf"/>
</dbReference>
<gene>
    <name evidence="2" type="ORF">IFT62_16910</name>
</gene>
<sequence length="79" mass="8686">MQPNSPTADLVKSMTEVADTLHDSFTSLLSAAVRLAEVGQDEEAKLLLELAKEIQSAEDKMRTHTKDARVGKILKLNVH</sequence>
<comment type="caution">
    <text evidence="2">The sequence shown here is derived from an EMBL/GenBank/DDBJ whole genome shotgun (WGS) entry which is preliminary data.</text>
</comment>
<organism evidence="2 3">
    <name type="scientific">Pseudomonas lutea</name>
    <dbReference type="NCBI Taxonomy" id="243924"/>
    <lineage>
        <taxon>Bacteria</taxon>
        <taxon>Pseudomonadati</taxon>
        <taxon>Pseudomonadota</taxon>
        <taxon>Gammaproteobacteria</taxon>
        <taxon>Pseudomonadales</taxon>
        <taxon>Pseudomonadaceae</taxon>
        <taxon>Pseudomonas</taxon>
    </lineage>
</organism>
<feature type="coiled-coil region" evidence="1">
    <location>
        <begin position="40"/>
        <end position="67"/>
    </location>
</feature>
<proteinExistence type="predicted"/>
<protein>
    <submittedName>
        <fullName evidence="2">Uncharacterized protein</fullName>
    </submittedName>
</protein>
<evidence type="ECO:0000256" key="1">
    <source>
        <dbReference type="SAM" id="Coils"/>
    </source>
</evidence>
<dbReference type="EMBL" id="JACYNP010000007">
    <property type="protein sequence ID" value="MBD8122896.1"/>
    <property type="molecule type" value="Genomic_DNA"/>
</dbReference>
<keyword evidence="3" id="KW-1185">Reference proteome</keyword>
<dbReference type="Proteomes" id="UP000625247">
    <property type="component" value="Unassembled WGS sequence"/>
</dbReference>